<proteinExistence type="predicted"/>
<reference evidence="1 2" key="1">
    <citation type="submission" date="2018-08" db="EMBL/GenBank/DDBJ databases">
        <title>Genomic Encyclopedia of Archaeal and Bacterial Type Strains, Phase II (KMG-II): from individual species to whole genera.</title>
        <authorList>
            <person name="Goeker M."/>
        </authorList>
    </citation>
    <scope>NUCLEOTIDE SEQUENCE [LARGE SCALE GENOMIC DNA]</scope>
    <source>
        <strain evidence="1 2">DSM 582</strain>
    </source>
</reference>
<keyword evidence="2" id="KW-1185">Reference proteome</keyword>
<sequence length="69" mass="7875">MVNVEAGNPCLAEARGKMRDAHRSRFSDMAGGRHQVGMDAAEQWFCQRLDIALSHRGFGFVRREKIGWR</sequence>
<protein>
    <submittedName>
        <fullName evidence="1">Uncharacterized protein</fullName>
    </submittedName>
</protein>
<gene>
    <name evidence="1" type="ORF">ATH84_102091</name>
</gene>
<dbReference type="EMBL" id="QUMX01000020">
    <property type="protein sequence ID" value="REG45719.1"/>
    <property type="molecule type" value="Genomic_DNA"/>
</dbReference>
<name>A0AAQ0HGD0_PARVE</name>
<dbReference type="Proteomes" id="UP000256794">
    <property type="component" value="Unassembled WGS sequence"/>
</dbReference>
<accession>A0AAQ0HGD0</accession>
<evidence type="ECO:0000313" key="2">
    <source>
        <dbReference type="Proteomes" id="UP000256794"/>
    </source>
</evidence>
<evidence type="ECO:0000313" key="1">
    <source>
        <dbReference type="EMBL" id="REG45719.1"/>
    </source>
</evidence>
<comment type="caution">
    <text evidence="1">The sequence shown here is derived from an EMBL/GenBank/DDBJ whole genome shotgun (WGS) entry which is preliminary data.</text>
</comment>
<dbReference type="AlphaFoldDB" id="A0AAQ0HGD0"/>
<organism evidence="1 2">
    <name type="scientific">Paracoccus versutus</name>
    <name type="common">Thiobacillus versutus</name>
    <dbReference type="NCBI Taxonomy" id="34007"/>
    <lineage>
        <taxon>Bacteria</taxon>
        <taxon>Pseudomonadati</taxon>
        <taxon>Pseudomonadota</taxon>
        <taxon>Alphaproteobacteria</taxon>
        <taxon>Rhodobacterales</taxon>
        <taxon>Paracoccaceae</taxon>
        <taxon>Paracoccus</taxon>
    </lineage>
</organism>